<gene>
    <name evidence="2" type="ORF">CGZ93_11500</name>
</gene>
<dbReference type="RefSeq" id="WP_094364274.1">
    <property type="nucleotide sequence ID" value="NZ_NMVQ01000023.1"/>
</dbReference>
<dbReference type="EMBL" id="NMVQ01000023">
    <property type="protein sequence ID" value="OYO20847.1"/>
    <property type="molecule type" value="Genomic_DNA"/>
</dbReference>
<accession>A0A255GZ00</accession>
<feature type="domain" description="Beta-lactamase-related" evidence="1">
    <location>
        <begin position="38"/>
        <end position="302"/>
    </location>
</feature>
<dbReference type="InterPro" id="IPR001466">
    <property type="entry name" value="Beta-lactam-related"/>
</dbReference>
<proteinExistence type="predicted"/>
<evidence type="ECO:0000313" key="2">
    <source>
        <dbReference type="EMBL" id="OYO20847.1"/>
    </source>
</evidence>
<keyword evidence="3" id="KW-1185">Reference proteome</keyword>
<comment type="caution">
    <text evidence="2">The sequence shown here is derived from an EMBL/GenBank/DDBJ whole genome shotgun (WGS) entry which is preliminary data.</text>
</comment>
<dbReference type="SUPFAM" id="SSF56601">
    <property type="entry name" value="beta-lactamase/transpeptidase-like"/>
    <property type="match status" value="1"/>
</dbReference>
<dbReference type="OrthoDB" id="9773047at2"/>
<dbReference type="PANTHER" id="PTHR43283">
    <property type="entry name" value="BETA-LACTAMASE-RELATED"/>
    <property type="match status" value="1"/>
</dbReference>
<name>A0A255GZ00_9ACTN</name>
<protein>
    <recommendedName>
        <fullName evidence="1">Beta-lactamase-related domain-containing protein</fullName>
    </recommendedName>
</protein>
<dbReference type="InterPro" id="IPR012338">
    <property type="entry name" value="Beta-lactam/transpept-like"/>
</dbReference>
<dbReference type="AlphaFoldDB" id="A0A255GZ00"/>
<organism evidence="2 3">
    <name type="scientific">Enemella dayhoffiae</name>
    <dbReference type="NCBI Taxonomy" id="2016507"/>
    <lineage>
        <taxon>Bacteria</taxon>
        <taxon>Bacillati</taxon>
        <taxon>Actinomycetota</taxon>
        <taxon>Actinomycetes</taxon>
        <taxon>Propionibacteriales</taxon>
        <taxon>Propionibacteriaceae</taxon>
        <taxon>Enemella</taxon>
    </lineage>
</organism>
<evidence type="ECO:0000259" key="1">
    <source>
        <dbReference type="Pfam" id="PF00144"/>
    </source>
</evidence>
<dbReference type="Gene3D" id="3.40.710.10">
    <property type="entry name" value="DD-peptidase/beta-lactamase superfamily"/>
    <property type="match status" value="1"/>
</dbReference>
<dbReference type="Proteomes" id="UP000216311">
    <property type="component" value="Unassembled WGS sequence"/>
</dbReference>
<dbReference type="InterPro" id="IPR050789">
    <property type="entry name" value="Diverse_Enzym_Activities"/>
</dbReference>
<dbReference type="PANTHER" id="PTHR43283:SF7">
    <property type="entry name" value="BETA-LACTAMASE-RELATED DOMAIN-CONTAINING PROTEIN"/>
    <property type="match status" value="1"/>
</dbReference>
<dbReference type="Pfam" id="PF00144">
    <property type="entry name" value="Beta-lactamase"/>
    <property type="match status" value="1"/>
</dbReference>
<sequence length="481" mass="51899">MTQRSTNLPTASAEALGVRHEALQAFVDDLTARSVEVHGLAVVRRGHLVQLGEWAPWRAERPTLAYSVSKTVTASCVGLAIADGLFALDDRAADLLGMAPDAVAEGADRITVHHLLSMATGHTEDTLPALRWHGDAVAAFFGTPPQAEPGSVFCYNNGATWVLGELVRRHTGERLVDFATRRFLTPLGIDDLAWQAADGGELGFSGCFLTVEQIAAIAELYRCDGVWQGERLLPEGWAQLASAHQVATGEQENAHSRLGYGYQLWQHPDGYRLDGAFAQYGIVLPTQEAVIAVTSGQFPSQDVMEAVLAHLQPGLAPLEEPARPGAPGSFTAAVPWPGDGEPLEPVAVSRTIEPRQPQEAPEQWWFPELSEAELAYADGWQLRIRLTGEPTTVELGENEWLITDFVAEQGTRVPVATRARRSAGLTEVGLCFLDTPHRLTITLADDGTAVQRWNCPPLNGAPLAGLSAEHATVHPDPVRPS</sequence>
<reference evidence="2 3" key="1">
    <citation type="submission" date="2017-07" db="EMBL/GenBank/DDBJ databases">
        <title>Draft whole genome sequences of clinical Proprionibacteriaceae strains.</title>
        <authorList>
            <person name="Bernier A.-M."/>
            <person name="Bernard K."/>
            <person name="Domingo M.-C."/>
        </authorList>
    </citation>
    <scope>NUCLEOTIDE SEQUENCE [LARGE SCALE GENOMIC DNA]</scope>
    <source>
        <strain evidence="2 3">NML 130396</strain>
    </source>
</reference>
<evidence type="ECO:0000313" key="3">
    <source>
        <dbReference type="Proteomes" id="UP000216311"/>
    </source>
</evidence>